<protein>
    <submittedName>
        <fullName evidence="2">Uncharacterized protein</fullName>
    </submittedName>
</protein>
<organism evidence="2 3">
    <name type="scientific">Aspergillus vadensis (strain CBS 113365 / IMI 142717 / IBT 24658)</name>
    <dbReference type="NCBI Taxonomy" id="1448311"/>
    <lineage>
        <taxon>Eukaryota</taxon>
        <taxon>Fungi</taxon>
        <taxon>Dikarya</taxon>
        <taxon>Ascomycota</taxon>
        <taxon>Pezizomycotina</taxon>
        <taxon>Eurotiomycetes</taxon>
        <taxon>Eurotiomycetidae</taxon>
        <taxon>Eurotiales</taxon>
        <taxon>Aspergillaceae</taxon>
        <taxon>Aspergillus</taxon>
        <taxon>Aspergillus subgen. Circumdati</taxon>
    </lineage>
</organism>
<reference evidence="2" key="1">
    <citation type="submission" date="2016-12" db="EMBL/GenBank/DDBJ databases">
        <title>The genomes of Aspergillus section Nigri reveals drivers in fungal speciation.</title>
        <authorList>
            <consortium name="DOE Joint Genome Institute"/>
            <person name="Vesth T.C."/>
            <person name="Nybo J."/>
            <person name="Theobald S."/>
            <person name="Brandl J."/>
            <person name="Frisvad J.C."/>
            <person name="Nielsen K.F."/>
            <person name="Lyhne E.K."/>
            <person name="Kogle M.E."/>
            <person name="Kuo A."/>
            <person name="Riley R."/>
            <person name="Clum A."/>
            <person name="Nolan M."/>
            <person name="Lipzen A."/>
            <person name="Salamov A."/>
            <person name="Henrissat B."/>
            <person name="Wiebenga A."/>
            <person name="De Vries R.P."/>
            <person name="Grigoriev I.V."/>
            <person name="Mortensen U.H."/>
            <person name="Andersen M.R."/>
            <person name="Baker S.E."/>
        </authorList>
    </citation>
    <scope>NUCLEOTIDE SEQUENCE [LARGE SCALE GENOMIC DNA]</scope>
    <source>
        <strain evidence="2">CBS 113365</strain>
    </source>
</reference>
<keyword evidence="3" id="KW-1185">Reference proteome</keyword>
<dbReference type="RefSeq" id="XP_025557463.1">
    <property type="nucleotide sequence ID" value="XM_025709225.1"/>
</dbReference>
<sequence length="185" mass="21551">MLRNNYITWRPSFASTQHTRNVLTYTLLRVRDFFCEERWDISKAVMRGKRPDLLSCQEARDRRPRRACPKVHYDSQRKPVDFPDPLRSPLDEFYKEIVNDPAFSKAVVTSRLRNILRVTGGGSETKDDGEPSREQPIPVTQSEPTEDHNEGKCFKALSKEYSAANISCYLLLDRNCPIRNEKEEE</sequence>
<name>A0A319ATT9_ASPVC</name>
<dbReference type="EMBL" id="KZ821650">
    <property type="protein sequence ID" value="PYH63669.1"/>
    <property type="molecule type" value="Genomic_DNA"/>
</dbReference>
<dbReference type="OrthoDB" id="3594103at2759"/>
<dbReference type="AlphaFoldDB" id="A0A319ATT9"/>
<proteinExistence type="predicted"/>
<feature type="compositionally biased region" description="Basic and acidic residues" evidence="1">
    <location>
        <begin position="124"/>
        <end position="133"/>
    </location>
</feature>
<feature type="region of interest" description="Disordered" evidence="1">
    <location>
        <begin position="119"/>
        <end position="150"/>
    </location>
</feature>
<evidence type="ECO:0000256" key="1">
    <source>
        <dbReference type="SAM" id="MobiDB-lite"/>
    </source>
</evidence>
<gene>
    <name evidence="2" type="ORF">BO88DRAFT_430199</name>
</gene>
<evidence type="ECO:0000313" key="3">
    <source>
        <dbReference type="Proteomes" id="UP000248405"/>
    </source>
</evidence>
<evidence type="ECO:0000313" key="2">
    <source>
        <dbReference type="EMBL" id="PYH63669.1"/>
    </source>
</evidence>
<dbReference type="GeneID" id="37213817"/>
<dbReference type="Proteomes" id="UP000248405">
    <property type="component" value="Unassembled WGS sequence"/>
</dbReference>
<accession>A0A319ATT9</accession>